<feature type="transmembrane region" description="Helical" evidence="2">
    <location>
        <begin position="12"/>
        <end position="33"/>
    </location>
</feature>
<accession>A0A2N3WK32</accession>
<reference evidence="3 4" key="1">
    <citation type="submission" date="2017-12" db="EMBL/GenBank/DDBJ databases">
        <title>Sequencing the genomes of 1000 Actinobacteria strains.</title>
        <authorList>
            <person name="Klenk H.-P."/>
        </authorList>
    </citation>
    <scope>NUCLEOTIDE SEQUENCE [LARGE SCALE GENOMIC DNA]</scope>
    <source>
        <strain evidence="3 4">DSM 45165</strain>
    </source>
</reference>
<organism evidence="3 4">
    <name type="scientific">Amycolatopsis echigonensis</name>
    <dbReference type="NCBI Taxonomy" id="2576905"/>
    <lineage>
        <taxon>Bacteria</taxon>
        <taxon>Bacillati</taxon>
        <taxon>Actinomycetota</taxon>
        <taxon>Actinomycetes</taxon>
        <taxon>Pseudonocardiales</taxon>
        <taxon>Pseudonocardiaceae</taxon>
        <taxon>Amycolatopsis</taxon>
    </lineage>
</organism>
<dbReference type="EMBL" id="PJMY01000003">
    <property type="protein sequence ID" value="PKV94216.1"/>
    <property type="molecule type" value="Genomic_DNA"/>
</dbReference>
<gene>
    <name evidence="3" type="ORF">ATK30_5090</name>
</gene>
<feature type="region of interest" description="Disordered" evidence="1">
    <location>
        <begin position="42"/>
        <end position="65"/>
    </location>
</feature>
<evidence type="ECO:0000313" key="4">
    <source>
        <dbReference type="Proteomes" id="UP000233750"/>
    </source>
</evidence>
<dbReference type="AlphaFoldDB" id="A0A2N3WK32"/>
<keyword evidence="4" id="KW-1185">Reference proteome</keyword>
<dbReference type="Proteomes" id="UP000233750">
    <property type="component" value="Unassembled WGS sequence"/>
</dbReference>
<protein>
    <submittedName>
        <fullName evidence="3">Uncharacterized protein</fullName>
    </submittedName>
</protein>
<evidence type="ECO:0000256" key="2">
    <source>
        <dbReference type="SAM" id="Phobius"/>
    </source>
</evidence>
<proteinExistence type="predicted"/>
<name>A0A2N3WK32_9PSEU</name>
<keyword evidence="2" id="KW-1133">Transmembrane helix</keyword>
<evidence type="ECO:0000313" key="3">
    <source>
        <dbReference type="EMBL" id="PKV94216.1"/>
    </source>
</evidence>
<feature type="compositionally biased region" description="Basic and acidic residues" evidence="1">
    <location>
        <begin position="47"/>
        <end position="56"/>
    </location>
</feature>
<sequence length="65" mass="6945">MTVHGFLEIFKIMGPLLVLMLCPIWLPLLGMAIGKLADLLSGGGARTESRPVRAEPAEAGSRVSR</sequence>
<evidence type="ECO:0000256" key="1">
    <source>
        <dbReference type="SAM" id="MobiDB-lite"/>
    </source>
</evidence>
<keyword evidence="2" id="KW-0812">Transmembrane</keyword>
<comment type="caution">
    <text evidence="3">The sequence shown here is derived from an EMBL/GenBank/DDBJ whole genome shotgun (WGS) entry which is preliminary data.</text>
</comment>
<keyword evidence="2" id="KW-0472">Membrane</keyword>